<comment type="pathway">
    <text evidence="7">Protein modification; lipoprotein biosynthesis (diacylglyceryl transfer).</text>
</comment>
<dbReference type="PANTHER" id="PTHR30589:SF0">
    <property type="entry name" value="PHOSPHATIDYLGLYCEROL--PROLIPOPROTEIN DIACYLGLYCERYL TRANSFERASE"/>
    <property type="match status" value="1"/>
</dbReference>
<evidence type="ECO:0000256" key="2">
    <source>
        <dbReference type="ARBA" id="ARBA00022475"/>
    </source>
</evidence>
<sequence length="280" mass="30545">MDTHYIHDLDPVALELGPLVIRWYALAYIAGLLIAWRWGMRLARQSPLSIEPVHIDRFLTWAIIAVIIGGRLGQVLFYDPGFYFANPMEILKVWKGGMAFHGGLLGVLVAMLIFVRINRLPLFALTDIVCAGAPIGIFLGRIANFINGEHWGRPADVSWAVIFPRAGPEPRHPSQLYEAGLEGVGVFLLVLVGLYLLGGLRRPGLISGLFLVGYAVARSVGELFRAPEVPIGDLPAWITYGQILSLPMLLGGLYLVWRALNRPVLLAPSGASDARAAGHG</sequence>
<dbReference type="GO" id="GO:0005886">
    <property type="term" value="C:plasma membrane"/>
    <property type="evidence" value="ECO:0007669"/>
    <property type="project" value="UniProtKB-SubCell"/>
</dbReference>
<evidence type="ECO:0000256" key="4">
    <source>
        <dbReference type="ARBA" id="ARBA00022692"/>
    </source>
</evidence>
<dbReference type="PROSITE" id="PS01311">
    <property type="entry name" value="LGT"/>
    <property type="match status" value="1"/>
</dbReference>
<proteinExistence type="inferred from homology"/>
<dbReference type="EC" id="2.5.1.145" evidence="7"/>
<dbReference type="Proteomes" id="UP000672602">
    <property type="component" value="Unassembled WGS sequence"/>
</dbReference>
<feature type="binding site" evidence="7">
    <location>
        <position position="141"/>
    </location>
    <ligand>
        <name>a 1,2-diacyl-sn-glycero-3-phospho-(1'-sn-glycerol)</name>
        <dbReference type="ChEBI" id="CHEBI:64716"/>
    </ligand>
</feature>
<evidence type="ECO:0000256" key="3">
    <source>
        <dbReference type="ARBA" id="ARBA00022679"/>
    </source>
</evidence>
<keyword evidence="2 7" id="KW-1003">Cell membrane</keyword>
<evidence type="ECO:0000256" key="5">
    <source>
        <dbReference type="ARBA" id="ARBA00022989"/>
    </source>
</evidence>
<dbReference type="GO" id="GO:0042158">
    <property type="term" value="P:lipoprotein biosynthetic process"/>
    <property type="evidence" value="ECO:0007669"/>
    <property type="project" value="UniProtKB-UniRule"/>
</dbReference>
<feature type="transmembrane region" description="Helical" evidence="7">
    <location>
        <begin position="20"/>
        <end position="38"/>
    </location>
</feature>
<feature type="transmembrane region" description="Helical" evidence="7">
    <location>
        <begin position="122"/>
        <end position="143"/>
    </location>
</feature>
<feature type="transmembrane region" description="Helical" evidence="7">
    <location>
        <begin position="98"/>
        <end position="115"/>
    </location>
</feature>
<feature type="transmembrane region" description="Helical" evidence="7">
    <location>
        <begin position="236"/>
        <end position="257"/>
    </location>
</feature>
<gene>
    <name evidence="7" type="primary">lgt</name>
    <name evidence="8" type="ORF">KAJ83_15980</name>
</gene>
<comment type="caution">
    <text evidence="8">The sequence shown here is derived from an EMBL/GenBank/DDBJ whole genome shotgun (WGS) entry which is preliminary data.</text>
</comment>
<keyword evidence="4 7" id="KW-0812">Transmembrane</keyword>
<comment type="subcellular location">
    <subcellularLocation>
        <location evidence="7">Cell membrane</location>
        <topology evidence="7">Multi-pass membrane protein</topology>
    </subcellularLocation>
</comment>
<evidence type="ECO:0000256" key="1">
    <source>
        <dbReference type="ARBA" id="ARBA00007150"/>
    </source>
</evidence>
<reference evidence="8" key="1">
    <citation type="submission" date="2021-04" db="EMBL/GenBank/DDBJ databases">
        <authorList>
            <person name="Zhang D.-C."/>
        </authorList>
    </citation>
    <scope>NUCLEOTIDE SEQUENCE</scope>
    <source>
        <strain evidence="8">CGMCC 1.15697</strain>
    </source>
</reference>
<accession>A0A8J7V3Q3</accession>
<comment type="function">
    <text evidence="7">Catalyzes the transfer of the diacylglyceryl group from phosphatidylglycerol to the sulfhydryl group of the N-terminal cysteine of a prolipoprotein, the first step in the formation of mature lipoproteins.</text>
</comment>
<evidence type="ECO:0000313" key="8">
    <source>
        <dbReference type="EMBL" id="MBP5858521.1"/>
    </source>
</evidence>
<dbReference type="InterPro" id="IPR001640">
    <property type="entry name" value="Lgt"/>
</dbReference>
<keyword evidence="5 7" id="KW-1133">Transmembrane helix</keyword>
<organism evidence="8 9">
    <name type="scientific">Marivibrio halodurans</name>
    <dbReference type="NCBI Taxonomy" id="2039722"/>
    <lineage>
        <taxon>Bacteria</taxon>
        <taxon>Pseudomonadati</taxon>
        <taxon>Pseudomonadota</taxon>
        <taxon>Alphaproteobacteria</taxon>
        <taxon>Rhodospirillales</taxon>
        <taxon>Rhodospirillaceae</taxon>
        <taxon>Marivibrio</taxon>
    </lineage>
</organism>
<feature type="transmembrane region" description="Helical" evidence="7">
    <location>
        <begin position="58"/>
        <end position="78"/>
    </location>
</feature>
<feature type="transmembrane region" description="Helical" evidence="7">
    <location>
        <begin position="204"/>
        <end position="224"/>
    </location>
</feature>
<dbReference type="GO" id="GO:0008961">
    <property type="term" value="F:phosphatidylglycerol-prolipoprotein diacylglyceryl transferase activity"/>
    <property type="evidence" value="ECO:0007669"/>
    <property type="project" value="UniProtKB-UniRule"/>
</dbReference>
<dbReference type="HAMAP" id="MF_01147">
    <property type="entry name" value="Lgt"/>
    <property type="match status" value="1"/>
</dbReference>
<name>A0A8J7V3Q3_9PROT</name>
<keyword evidence="8" id="KW-0328">Glycosyltransferase</keyword>
<dbReference type="Pfam" id="PF01790">
    <property type="entry name" value="LGT"/>
    <property type="match status" value="1"/>
</dbReference>
<comment type="catalytic activity">
    <reaction evidence="7">
        <text>L-cysteinyl-[prolipoprotein] + a 1,2-diacyl-sn-glycero-3-phospho-(1'-sn-glycerol) = an S-1,2-diacyl-sn-glyceryl-L-cysteinyl-[prolipoprotein] + sn-glycerol 1-phosphate + H(+)</text>
        <dbReference type="Rhea" id="RHEA:56712"/>
        <dbReference type="Rhea" id="RHEA-COMP:14679"/>
        <dbReference type="Rhea" id="RHEA-COMP:14680"/>
        <dbReference type="ChEBI" id="CHEBI:15378"/>
        <dbReference type="ChEBI" id="CHEBI:29950"/>
        <dbReference type="ChEBI" id="CHEBI:57685"/>
        <dbReference type="ChEBI" id="CHEBI:64716"/>
        <dbReference type="ChEBI" id="CHEBI:140658"/>
        <dbReference type="EC" id="2.5.1.145"/>
    </reaction>
</comment>
<evidence type="ECO:0000256" key="6">
    <source>
        <dbReference type="ARBA" id="ARBA00023136"/>
    </source>
</evidence>
<comment type="similarity">
    <text evidence="1 7">Belongs to the Lgt family.</text>
</comment>
<feature type="transmembrane region" description="Helical" evidence="7">
    <location>
        <begin position="179"/>
        <end position="197"/>
    </location>
</feature>
<evidence type="ECO:0000256" key="7">
    <source>
        <dbReference type="HAMAP-Rule" id="MF_01147"/>
    </source>
</evidence>
<dbReference type="EMBL" id="JAGMWN010000008">
    <property type="protein sequence ID" value="MBP5858521.1"/>
    <property type="molecule type" value="Genomic_DNA"/>
</dbReference>
<keyword evidence="9" id="KW-1185">Reference proteome</keyword>
<dbReference type="UniPathway" id="UPA00664"/>
<dbReference type="RefSeq" id="WP_210683105.1">
    <property type="nucleotide sequence ID" value="NZ_JAGMWN010000008.1"/>
</dbReference>
<dbReference type="PANTHER" id="PTHR30589">
    <property type="entry name" value="PROLIPOPROTEIN DIACYLGLYCERYL TRANSFERASE"/>
    <property type="match status" value="1"/>
</dbReference>
<protein>
    <recommendedName>
        <fullName evidence="7">Phosphatidylglycerol--prolipoprotein diacylglyceryl transferase</fullName>
        <ecNumber evidence="7">2.5.1.145</ecNumber>
    </recommendedName>
</protein>
<keyword evidence="3 7" id="KW-0808">Transferase</keyword>
<dbReference type="NCBIfam" id="TIGR00544">
    <property type="entry name" value="lgt"/>
    <property type="match status" value="1"/>
</dbReference>
<evidence type="ECO:0000313" key="9">
    <source>
        <dbReference type="Proteomes" id="UP000672602"/>
    </source>
</evidence>
<keyword evidence="6 7" id="KW-0472">Membrane</keyword>
<dbReference type="AlphaFoldDB" id="A0A8J7V3Q3"/>